<dbReference type="Proteomes" id="UP001148838">
    <property type="component" value="Unassembled WGS sequence"/>
</dbReference>
<evidence type="ECO:0000313" key="3">
    <source>
        <dbReference type="Proteomes" id="UP001148838"/>
    </source>
</evidence>
<gene>
    <name evidence="2" type="ORF">ANN_16303</name>
</gene>
<evidence type="ECO:0000256" key="1">
    <source>
        <dbReference type="SAM" id="MobiDB-lite"/>
    </source>
</evidence>
<name>A0ABQ8SJD6_PERAM</name>
<protein>
    <submittedName>
        <fullName evidence="2">Uncharacterized protein</fullName>
    </submittedName>
</protein>
<comment type="caution">
    <text evidence="2">The sequence shown here is derived from an EMBL/GenBank/DDBJ whole genome shotgun (WGS) entry which is preliminary data.</text>
</comment>
<evidence type="ECO:0000313" key="2">
    <source>
        <dbReference type="EMBL" id="KAJ4433984.1"/>
    </source>
</evidence>
<dbReference type="EMBL" id="JAJSOF020000027">
    <property type="protein sequence ID" value="KAJ4433984.1"/>
    <property type="molecule type" value="Genomic_DNA"/>
</dbReference>
<sequence>MAGLCEGGNEPPGSLKVRNKRRQDQQRPVLKMTENRSKHVNKSRSIDVFGAKQEEEKKLLANSQRFLAGSIPPDLTASILSPLERCGDRNPVINTF</sequence>
<feature type="region of interest" description="Disordered" evidence="1">
    <location>
        <begin position="1"/>
        <end position="42"/>
    </location>
</feature>
<accession>A0ABQ8SJD6</accession>
<organism evidence="2 3">
    <name type="scientific">Periplaneta americana</name>
    <name type="common">American cockroach</name>
    <name type="synonym">Blatta americana</name>
    <dbReference type="NCBI Taxonomy" id="6978"/>
    <lineage>
        <taxon>Eukaryota</taxon>
        <taxon>Metazoa</taxon>
        <taxon>Ecdysozoa</taxon>
        <taxon>Arthropoda</taxon>
        <taxon>Hexapoda</taxon>
        <taxon>Insecta</taxon>
        <taxon>Pterygota</taxon>
        <taxon>Neoptera</taxon>
        <taxon>Polyneoptera</taxon>
        <taxon>Dictyoptera</taxon>
        <taxon>Blattodea</taxon>
        <taxon>Blattoidea</taxon>
        <taxon>Blattidae</taxon>
        <taxon>Blattinae</taxon>
        <taxon>Periplaneta</taxon>
    </lineage>
</organism>
<reference evidence="2 3" key="1">
    <citation type="journal article" date="2022" name="Allergy">
        <title>Genome assembly and annotation of Periplaneta americana reveal a comprehensive cockroach allergen profile.</title>
        <authorList>
            <person name="Wang L."/>
            <person name="Xiong Q."/>
            <person name="Saelim N."/>
            <person name="Wang L."/>
            <person name="Nong W."/>
            <person name="Wan A.T."/>
            <person name="Shi M."/>
            <person name="Liu X."/>
            <person name="Cao Q."/>
            <person name="Hui J.H.L."/>
            <person name="Sookrung N."/>
            <person name="Leung T.F."/>
            <person name="Tungtrongchitr A."/>
            <person name="Tsui S.K.W."/>
        </authorList>
    </citation>
    <scope>NUCLEOTIDE SEQUENCE [LARGE SCALE GENOMIC DNA]</scope>
    <source>
        <strain evidence="2">PWHHKU_190912</strain>
    </source>
</reference>
<proteinExistence type="predicted"/>
<keyword evidence="3" id="KW-1185">Reference proteome</keyword>